<feature type="region of interest" description="Disordered" evidence="1">
    <location>
        <begin position="1"/>
        <end position="26"/>
    </location>
</feature>
<evidence type="ECO:0000313" key="2">
    <source>
        <dbReference type="EMBL" id="QHT83229.1"/>
    </source>
</evidence>
<reference evidence="2" key="1">
    <citation type="journal article" date="2020" name="Nature">
        <title>Giant virus diversity and host interactions through global metagenomics.</title>
        <authorList>
            <person name="Schulz F."/>
            <person name="Roux S."/>
            <person name="Paez-Espino D."/>
            <person name="Jungbluth S."/>
            <person name="Walsh D.A."/>
            <person name="Denef V.J."/>
            <person name="McMahon K.D."/>
            <person name="Konstantinidis K.T."/>
            <person name="Eloe-Fadrosh E.A."/>
            <person name="Kyrpides N.C."/>
            <person name="Woyke T."/>
        </authorList>
    </citation>
    <scope>NUCLEOTIDE SEQUENCE</scope>
    <source>
        <strain evidence="2">GVMAG-M-3300023184-167</strain>
    </source>
</reference>
<evidence type="ECO:0000256" key="1">
    <source>
        <dbReference type="SAM" id="MobiDB-lite"/>
    </source>
</evidence>
<proteinExistence type="predicted"/>
<sequence>MNSPKKTRKRSKSKSKSKSKSPNIEELREAILPVKSLENSRTFNNEIRGQNFSNRLVRGVENPHLKEMIDAVESPSKLSPYLGEEEVKSFTREMPEKRMRYESRSVVPKIRGITLLCFCHGAIPMRIGFVKLTKSYNDLKYMDNFVCTKDERDDDTKHSCRFKDGKKFFDFSYNTVKFEGRFTNAGSCLGLKVAATSQEPFDAQNRVYSEKERLIRGDAPLRADIVPRVLYDNVRELCRSSEYKNMDFSTTTEFTGDDTGCVNLFIHDNDSTKSLLNKEYTSYSNETVLTNGSESELDVYKFVMLLALEVDGSIVVHKTILLGTGVEESLIELAEILGDRTICDEYLSSMIIREKSGIISYSSNTKNIIKFINAIKDEDTKLNFYDKSCNIIFDSQTKPAKKKQIEPHDENLLLRTINYYLNYSQYLTGEGLFG</sequence>
<accession>A0A6C0HRU9</accession>
<organism evidence="2">
    <name type="scientific">viral metagenome</name>
    <dbReference type="NCBI Taxonomy" id="1070528"/>
    <lineage>
        <taxon>unclassified sequences</taxon>
        <taxon>metagenomes</taxon>
        <taxon>organismal metagenomes</taxon>
    </lineage>
</organism>
<dbReference type="AlphaFoldDB" id="A0A6C0HRU9"/>
<protein>
    <submittedName>
        <fullName evidence="2">Uncharacterized protein</fullName>
    </submittedName>
</protein>
<feature type="compositionally biased region" description="Basic residues" evidence="1">
    <location>
        <begin position="1"/>
        <end position="19"/>
    </location>
</feature>
<dbReference type="EMBL" id="MN740006">
    <property type="protein sequence ID" value="QHT83229.1"/>
    <property type="molecule type" value="Genomic_DNA"/>
</dbReference>
<name>A0A6C0HRU9_9ZZZZ</name>